<sequence length="116" mass="12831">MPKVTFLPDNRSAEVRPGTTVLEASRRARVNVRTRCGGLAACLMCKVQVPPGQEAALQAPGTAESRKIGDLLQEGIRLSCQARVRGDVTVIVPEDPLRAAIRKQLEEQQRERDELW</sequence>
<dbReference type="KEGG" id="coh:EAV92_09255"/>
<keyword evidence="3" id="KW-1185">Reference proteome</keyword>
<dbReference type="InterPro" id="IPR036010">
    <property type="entry name" value="2Fe-2S_ferredoxin-like_sf"/>
</dbReference>
<dbReference type="Proteomes" id="UP000269097">
    <property type="component" value="Chromosome"/>
</dbReference>
<dbReference type="PROSITE" id="PS51085">
    <property type="entry name" value="2FE2S_FER_2"/>
    <property type="match status" value="1"/>
</dbReference>
<dbReference type="Gene3D" id="3.10.20.30">
    <property type="match status" value="1"/>
</dbReference>
<dbReference type="Pfam" id="PF00111">
    <property type="entry name" value="Fer2"/>
    <property type="match status" value="1"/>
</dbReference>
<dbReference type="InterPro" id="IPR001041">
    <property type="entry name" value="2Fe-2S_ferredoxin-type"/>
</dbReference>
<accession>A0A3G3JWW5</accession>
<dbReference type="InterPro" id="IPR012675">
    <property type="entry name" value="Beta-grasp_dom_sf"/>
</dbReference>
<name>A0A3G3JWW5_9BACL</name>
<reference evidence="2 3" key="1">
    <citation type="submission" date="2018-10" db="EMBL/GenBank/DDBJ databases">
        <title>Genome Sequence of Cohnella sp.</title>
        <authorList>
            <person name="Srinivasan S."/>
            <person name="Kim M.K."/>
        </authorList>
    </citation>
    <scope>NUCLEOTIDE SEQUENCE [LARGE SCALE GENOMIC DNA]</scope>
    <source>
        <strain evidence="2 3">18JY8-7</strain>
    </source>
</reference>
<evidence type="ECO:0000313" key="3">
    <source>
        <dbReference type="Proteomes" id="UP000269097"/>
    </source>
</evidence>
<protein>
    <submittedName>
        <fullName evidence="2">Ferredoxin</fullName>
    </submittedName>
</protein>
<dbReference type="EMBL" id="CP033433">
    <property type="protein sequence ID" value="AYQ72732.1"/>
    <property type="molecule type" value="Genomic_DNA"/>
</dbReference>
<dbReference type="CDD" id="cd00207">
    <property type="entry name" value="fer2"/>
    <property type="match status" value="1"/>
</dbReference>
<dbReference type="AlphaFoldDB" id="A0A3G3JWW5"/>
<evidence type="ECO:0000313" key="2">
    <source>
        <dbReference type="EMBL" id="AYQ72732.1"/>
    </source>
</evidence>
<dbReference type="RefSeq" id="WP_123040814.1">
    <property type="nucleotide sequence ID" value="NZ_CP033433.1"/>
</dbReference>
<proteinExistence type="predicted"/>
<organism evidence="2 3">
    <name type="scientific">Cohnella candidum</name>
    <dbReference type="NCBI Taxonomy" id="2674991"/>
    <lineage>
        <taxon>Bacteria</taxon>
        <taxon>Bacillati</taxon>
        <taxon>Bacillota</taxon>
        <taxon>Bacilli</taxon>
        <taxon>Bacillales</taxon>
        <taxon>Paenibacillaceae</taxon>
        <taxon>Cohnella</taxon>
    </lineage>
</organism>
<dbReference type="GO" id="GO:0051536">
    <property type="term" value="F:iron-sulfur cluster binding"/>
    <property type="evidence" value="ECO:0007669"/>
    <property type="project" value="InterPro"/>
</dbReference>
<dbReference type="SUPFAM" id="SSF54292">
    <property type="entry name" value="2Fe-2S ferredoxin-like"/>
    <property type="match status" value="1"/>
</dbReference>
<feature type="domain" description="2Fe-2S ferredoxin-type" evidence="1">
    <location>
        <begin position="2"/>
        <end position="96"/>
    </location>
</feature>
<gene>
    <name evidence="2" type="ORF">EAV92_09255</name>
</gene>
<evidence type="ECO:0000259" key="1">
    <source>
        <dbReference type="PROSITE" id="PS51085"/>
    </source>
</evidence>